<reference evidence="8 9" key="1">
    <citation type="submission" date="2018-12" db="EMBL/GenBank/DDBJ databases">
        <title>Mesorhizobium carbonis sp. nov., isolated from coal mine water.</title>
        <authorList>
            <person name="Xin W."/>
            <person name="Xu Z."/>
            <person name="Xiang F."/>
            <person name="Zhang J."/>
            <person name="Xi L."/>
            <person name="Liu J."/>
        </authorList>
    </citation>
    <scope>NUCLEOTIDE SEQUENCE [LARGE SCALE GENOMIC DNA]</scope>
    <source>
        <strain evidence="8 9">B2.3</strain>
    </source>
</reference>
<dbReference type="AlphaFoldDB" id="A0A3R9YRW9"/>
<feature type="transmembrane region" description="Helical" evidence="6">
    <location>
        <begin position="127"/>
        <end position="145"/>
    </location>
</feature>
<keyword evidence="3 6" id="KW-0812">Transmembrane</keyword>
<feature type="transmembrane region" description="Helical" evidence="6">
    <location>
        <begin position="41"/>
        <end position="65"/>
    </location>
</feature>
<dbReference type="OrthoDB" id="9810329at2"/>
<evidence type="ECO:0000256" key="2">
    <source>
        <dbReference type="ARBA" id="ARBA00009853"/>
    </source>
</evidence>
<feature type="transmembrane region" description="Helical" evidence="6">
    <location>
        <begin position="85"/>
        <end position="118"/>
    </location>
</feature>
<feature type="domain" description="EamA" evidence="7">
    <location>
        <begin position="19"/>
        <end position="141"/>
    </location>
</feature>
<dbReference type="EMBL" id="RWKW01000051">
    <property type="protein sequence ID" value="RST85686.1"/>
    <property type="molecule type" value="Genomic_DNA"/>
</dbReference>
<keyword evidence="9" id="KW-1185">Reference proteome</keyword>
<evidence type="ECO:0000313" key="8">
    <source>
        <dbReference type="EMBL" id="RST85686.1"/>
    </source>
</evidence>
<evidence type="ECO:0000313" key="9">
    <source>
        <dbReference type="Proteomes" id="UP000278398"/>
    </source>
</evidence>
<name>A0A3R9YRW9_9HYPH</name>
<proteinExistence type="inferred from homology"/>
<evidence type="ECO:0000256" key="6">
    <source>
        <dbReference type="SAM" id="Phobius"/>
    </source>
</evidence>
<dbReference type="PANTHER" id="PTHR22911">
    <property type="entry name" value="ACYL-MALONYL CONDENSING ENZYME-RELATED"/>
    <property type="match status" value="1"/>
</dbReference>
<protein>
    <submittedName>
        <fullName evidence="8">DMT family transporter</fullName>
    </submittedName>
</protein>
<accession>A0A3R9YRW9</accession>
<evidence type="ECO:0000256" key="4">
    <source>
        <dbReference type="ARBA" id="ARBA00022989"/>
    </source>
</evidence>
<sequence length="300" mass="32498">MNSQASIPKAALWMGGWLVLMLTMTVAGREATRNLDLFQIMVMRSVIGLVMLMPLVMLAGGFRSVRTTAIGQHVGRNVVHYGGQYLWLYALTLIPIAQLISIEFTMPIWTAILAALFLGERIGWRKAVSIALGLAGVAIIVRPGADTINVGQVLALASAVAFAISVIMVKALTRRDSVTAIIFWMLVIQTVLGLVPALLVWTTPTAVDWPWILLVSFCGTFSHYCMARAMVHAEATIVVPMDFLRVPLAAVLGYLVYAEAIDMFTALGGALILFGNLLNLRRGGTARIPPKESHADGEKP</sequence>
<keyword evidence="5 6" id="KW-0472">Membrane</keyword>
<evidence type="ECO:0000256" key="1">
    <source>
        <dbReference type="ARBA" id="ARBA00004141"/>
    </source>
</evidence>
<dbReference type="RefSeq" id="WP_126700591.1">
    <property type="nucleotide sequence ID" value="NZ_RWKW01000051.1"/>
</dbReference>
<feature type="domain" description="EamA" evidence="7">
    <location>
        <begin position="151"/>
        <end position="279"/>
    </location>
</feature>
<dbReference type="SUPFAM" id="SSF103481">
    <property type="entry name" value="Multidrug resistance efflux transporter EmrE"/>
    <property type="match status" value="2"/>
</dbReference>
<dbReference type="Pfam" id="PF00892">
    <property type="entry name" value="EamA"/>
    <property type="match status" value="2"/>
</dbReference>
<dbReference type="GO" id="GO:0016020">
    <property type="term" value="C:membrane"/>
    <property type="evidence" value="ECO:0007669"/>
    <property type="project" value="UniProtKB-SubCell"/>
</dbReference>
<comment type="caution">
    <text evidence="8">The sequence shown here is derived from an EMBL/GenBank/DDBJ whole genome shotgun (WGS) entry which is preliminary data.</text>
</comment>
<dbReference type="InterPro" id="IPR037185">
    <property type="entry name" value="EmrE-like"/>
</dbReference>
<feature type="transmembrane region" description="Helical" evidence="6">
    <location>
        <begin position="181"/>
        <end position="203"/>
    </location>
</feature>
<evidence type="ECO:0000256" key="5">
    <source>
        <dbReference type="ARBA" id="ARBA00023136"/>
    </source>
</evidence>
<feature type="transmembrane region" description="Helical" evidence="6">
    <location>
        <begin position="209"/>
        <end position="226"/>
    </location>
</feature>
<feature type="transmembrane region" description="Helical" evidence="6">
    <location>
        <begin position="151"/>
        <end position="169"/>
    </location>
</feature>
<evidence type="ECO:0000259" key="7">
    <source>
        <dbReference type="Pfam" id="PF00892"/>
    </source>
</evidence>
<keyword evidence="4 6" id="KW-1133">Transmembrane helix</keyword>
<gene>
    <name evidence="8" type="ORF">EJC49_14165</name>
</gene>
<feature type="transmembrane region" description="Helical" evidence="6">
    <location>
        <begin position="12"/>
        <end position="29"/>
    </location>
</feature>
<evidence type="ECO:0000256" key="3">
    <source>
        <dbReference type="ARBA" id="ARBA00022692"/>
    </source>
</evidence>
<comment type="subcellular location">
    <subcellularLocation>
        <location evidence="1">Membrane</location>
        <topology evidence="1">Multi-pass membrane protein</topology>
    </subcellularLocation>
</comment>
<organism evidence="8 9">
    <name type="scientific">Aquibium carbonis</name>
    <dbReference type="NCBI Taxonomy" id="2495581"/>
    <lineage>
        <taxon>Bacteria</taxon>
        <taxon>Pseudomonadati</taxon>
        <taxon>Pseudomonadota</taxon>
        <taxon>Alphaproteobacteria</taxon>
        <taxon>Hyphomicrobiales</taxon>
        <taxon>Phyllobacteriaceae</taxon>
        <taxon>Aquibium</taxon>
    </lineage>
</organism>
<comment type="similarity">
    <text evidence="2">Belongs to the drug/metabolite transporter (DMT) superfamily. 10 TMS drug/metabolite exporter (DME) (TC 2.A.7.3) family.</text>
</comment>
<feature type="transmembrane region" description="Helical" evidence="6">
    <location>
        <begin position="263"/>
        <end position="280"/>
    </location>
</feature>
<dbReference type="InterPro" id="IPR000620">
    <property type="entry name" value="EamA_dom"/>
</dbReference>
<dbReference type="Proteomes" id="UP000278398">
    <property type="component" value="Unassembled WGS sequence"/>
</dbReference>
<dbReference type="PANTHER" id="PTHR22911:SF6">
    <property type="entry name" value="SOLUTE CARRIER FAMILY 35 MEMBER G1"/>
    <property type="match status" value="1"/>
</dbReference>